<evidence type="ECO:0000256" key="5">
    <source>
        <dbReference type="ARBA" id="ARBA00022840"/>
    </source>
</evidence>
<evidence type="ECO:0000259" key="8">
    <source>
        <dbReference type="PROSITE" id="PS51987"/>
    </source>
</evidence>
<comment type="similarity">
    <text evidence="1 6 7">Belongs to the glutamine synthetase family.</text>
</comment>
<evidence type="ECO:0000256" key="2">
    <source>
        <dbReference type="ARBA" id="ARBA00021364"/>
    </source>
</evidence>
<keyword evidence="3" id="KW-0436">Ligase</keyword>
<comment type="caution">
    <text evidence="9">The sequence shown here is derived from an EMBL/GenBank/DDBJ whole genome shotgun (WGS) entry which is preliminary data.</text>
</comment>
<dbReference type="FunFam" id="3.30.590.10:FF:000005">
    <property type="entry name" value="Probable glutamine synthetase"/>
    <property type="match status" value="1"/>
</dbReference>
<protein>
    <recommendedName>
        <fullName evidence="2">Glutamine synthetase</fullName>
    </recommendedName>
</protein>
<dbReference type="SUPFAM" id="SSF55931">
    <property type="entry name" value="Glutamine synthetase/guanido kinase"/>
    <property type="match status" value="1"/>
</dbReference>
<dbReference type="PANTHER" id="PTHR43785:SF12">
    <property type="entry name" value="TYPE-1 GLUTAMINE SYNTHETASE 2"/>
    <property type="match status" value="1"/>
</dbReference>
<dbReference type="Gene3D" id="3.30.590.10">
    <property type="entry name" value="Glutamine synthetase/guanido kinase, catalytic domain"/>
    <property type="match status" value="1"/>
</dbReference>
<evidence type="ECO:0000313" key="9">
    <source>
        <dbReference type="EMBL" id="KAF5358169.1"/>
    </source>
</evidence>
<keyword evidence="5" id="KW-0067">ATP-binding</keyword>
<dbReference type="OrthoDB" id="77835at2759"/>
<keyword evidence="4" id="KW-0547">Nucleotide-binding</keyword>
<evidence type="ECO:0000256" key="6">
    <source>
        <dbReference type="PROSITE-ProRule" id="PRU01331"/>
    </source>
</evidence>
<dbReference type="PANTHER" id="PTHR43785">
    <property type="entry name" value="GAMMA-GLUTAMYLPUTRESCINE SYNTHETASE"/>
    <property type="match status" value="1"/>
</dbReference>
<dbReference type="EMBL" id="JAACJO010000005">
    <property type="protein sequence ID" value="KAF5358169.1"/>
    <property type="molecule type" value="Genomic_DNA"/>
</dbReference>
<accession>A0A8H5G4G9</accession>
<dbReference type="InterPro" id="IPR008146">
    <property type="entry name" value="Gln_synth_cat_dom"/>
</dbReference>
<dbReference type="GO" id="GO:0005524">
    <property type="term" value="F:ATP binding"/>
    <property type="evidence" value="ECO:0007669"/>
    <property type="project" value="UniProtKB-KW"/>
</dbReference>
<dbReference type="GO" id="GO:0006542">
    <property type="term" value="P:glutamine biosynthetic process"/>
    <property type="evidence" value="ECO:0007669"/>
    <property type="project" value="InterPro"/>
</dbReference>
<proteinExistence type="inferred from homology"/>
<evidence type="ECO:0000256" key="1">
    <source>
        <dbReference type="ARBA" id="ARBA00009897"/>
    </source>
</evidence>
<dbReference type="Proteomes" id="UP000559027">
    <property type="component" value="Unassembled WGS sequence"/>
</dbReference>
<evidence type="ECO:0000256" key="7">
    <source>
        <dbReference type="RuleBase" id="RU000384"/>
    </source>
</evidence>
<evidence type="ECO:0000256" key="3">
    <source>
        <dbReference type="ARBA" id="ARBA00022598"/>
    </source>
</evidence>
<dbReference type="GO" id="GO:0006576">
    <property type="term" value="P:biogenic amine metabolic process"/>
    <property type="evidence" value="ECO:0007669"/>
    <property type="project" value="UniProtKB-ARBA"/>
</dbReference>
<feature type="domain" description="GS catalytic" evidence="8">
    <location>
        <begin position="124"/>
        <end position="485"/>
    </location>
</feature>
<dbReference type="InterPro" id="IPR036651">
    <property type="entry name" value="Gln_synt_N_sf"/>
</dbReference>
<dbReference type="PROSITE" id="PS51987">
    <property type="entry name" value="GS_CATALYTIC"/>
    <property type="match status" value="1"/>
</dbReference>
<dbReference type="FunFam" id="3.10.20.70:FF:000013">
    <property type="entry name" value="Glutamine synthetase bacteria"/>
    <property type="match status" value="1"/>
</dbReference>
<dbReference type="InterPro" id="IPR014746">
    <property type="entry name" value="Gln_synth/guanido_kin_cat_dom"/>
</dbReference>
<evidence type="ECO:0000313" key="10">
    <source>
        <dbReference type="Proteomes" id="UP000559027"/>
    </source>
</evidence>
<dbReference type="SMART" id="SM01230">
    <property type="entry name" value="Gln-synt_C"/>
    <property type="match status" value="1"/>
</dbReference>
<keyword evidence="10" id="KW-1185">Reference proteome</keyword>
<reference evidence="9 10" key="1">
    <citation type="journal article" date="2020" name="ISME J.">
        <title>Uncovering the hidden diversity of litter-decomposition mechanisms in mushroom-forming fungi.</title>
        <authorList>
            <person name="Floudas D."/>
            <person name="Bentzer J."/>
            <person name="Ahren D."/>
            <person name="Johansson T."/>
            <person name="Persson P."/>
            <person name="Tunlid A."/>
        </authorList>
    </citation>
    <scope>NUCLEOTIDE SEQUENCE [LARGE SCALE GENOMIC DNA]</scope>
    <source>
        <strain evidence="9 10">CBS 146.42</strain>
    </source>
</reference>
<gene>
    <name evidence="9" type="ORF">D9756_001337</name>
</gene>
<name>A0A8H5G4G9_9AGAR</name>
<dbReference type="SUPFAM" id="SSF54368">
    <property type="entry name" value="Glutamine synthetase, N-terminal domain"/>
    <property type="match status" value="1"/>
</dbReference>
<sequence>MTSTYGSPKTYDKLVEILEHDTKVKVAGIDVDGVLRGKFMSKEKFLSSAKTDGFGFCSVVFGWDIHDRVYSQELLISNTRNGYRDLLAWIDLSTYRRIPWENNVPFFLVTFRDPDTKSALAVDPRGVVARAEKRAIEELGYLPYAGVEYEYFNFKETPESAAEKGFTRLNPLTPGMHGYSMLRTQLNNEYFQDLMDKAIDFEVNVEGHHTETGPGVYETALAYTNALRMGDNAILFKYLAKSIGMKHSIIPSFMAKPWGNLPGCSGHTHVSLRNGDGKNVFAVSEGELESGRSDAVNEDTKFISRDAEMFLAGVLEGLPDVLPTLVPTINGYKRLVGGEAFWAPNAVTYGYDSRQASIRIIAPPSVAPEATRFEIRVPGADMNPYYTLGAIFLLGTRGIKKEIQLKDPPISRLTPEDKAQNKVKMLPKTLEEATLRMMRPDSIAREPEVFGNEFVDHFGGTRLHEVKVWNEAVTSWEVERYLELA</sequence>
<dbReference type="Pfam" id="PF00120">
    <property type="entry name" value="Gln-synt_C"/>
    <property type="match status" value="1"/>
</dbReference>
<evidence type="ECO:0000256" key="4">
    <source>
        <dbReference type="ARBA" id="ARBA00022741"/>
    </source>
</evidence>
<dbReference type="AlphaFoldDB" id="A0A8H5G4G9"/>
<dbReference type="Gene3D" id="3.10.20.70">
    <property type="entry name" value="Glutamine synthetase, N-terminal domain"/>
    <property type="match status" value="1"/>
</dbReference>
<organism evidence="9 10">
    <name type="scientific">Leucocoprinus leucothites</name>
    <dbReference type="NCBI Taxonomy" id="201217"/>
    <lineage>
        <taxon>Eukaryota</taxon>
        <taxon>Fungi</taxon>
        <taxon>Dikarya</taxon>
        <taxon>Basidiomycota</taxon>
        <taxon>Agaricomycotina</taxon>
        <taxon>Agaricomycetes</taxon>
        <taxon>Agaricomycetidae</taxon>
        <taxon>Agaricales</taxon>
        <taxon>Agaricineae</taxon>
        <taxon>Agaricaceae</taxon>
        <taxon>Leucocoprinus</taxon>
    </lineage>
</organism>
<dbReference type="GO" id="GO:0004356">
    <property type="term" value="F:glutamine synthetase activity"/>
    <property type="evidence" value="ECO:0007669"/>
    <property type="project" value="InterPro"/>
</dbReference>